<dbReference type="EMBL" id="JACOQK010000001">
    <property type="protein sequence ID" value="MBC5788027.1"/>
    <property type="molecule type" value="Genomic_DNA"/>
</dbReference>
<dbReference type="InterPro" id="IPR020476">
    <property type="entry name" value="Nudix_hydrolase"/>
</dbReference>
<reference evidence="8 9" key="1">
    <citation type="submission" date="2020-08" db="EMBL/GenBank/DDBJ databases">
        <title>Genome public.</title>
        <authorList>
            <person name="Liu C."/>
            <person name="Sun Q."/>
        </authorList>
    </citation>
    <scope>NUCLEOTIDE SEQUENCE [LARGE SCALE GENOMIC DNA]</scope>
    <source>
        <strain evidence="8 9">NSJ-27</strain>
    </source>
</reference>
<evidence type="ECO:0000313" key="8">
    <source>
        <dbReference type="EMBL" id="MBC5788027.1"/>
    </source>
</evidence>
<evidence type="ECO:0000256" key="3">
    <source>
        <dbReference type="ARBA" id="ARBA00022741"/>
    </source>
</evidence>
<evidence type="ECO:0000256" key="4">
    <source>
        <dbReference type="ARBA" id="ARBA00022801"/>
    </source>
</evidence>
<dbReference type="Proteomes" id="UP000649151">
    <property type="component" value="Unassembled WGS sequence"/>
</dbReference>
<evidence type="ECO:0000256" key="2">
    <source>
        <dbReference type="ARBA" id="ARBA00018911"/>
    </source>
</evidence>
<dbReference type="InterPro" id="IPR000086">
    <property type="entry name" value="NUDIX_hydrolase_dom"/>
</dbReference>
<comment type="caution">
    <text evidence="8">The sequence shown here is derived from an EMBL/GenBank/DDBJ whole genome shotgun (WGS) entry which is preliminary data.</text>
</comment>
<evidence type="ECO:0000256" key="6">
    <source>
        <dbReference type="RuleBase" id="RU003476"/>
    </source>
</evidence>
<keyword evidence="3" id="KW-0547">Nucleotide-binding</keyword>
<dbReference type="RefSeq" id="WP_069987476.1">
    <property type="nucleotide sequence ID" value="NZ_JACOQK010000001.1"/>
</dbReference>
<evidence type="ECO:0000313" key="9">
    <source>
        <dbReference type="Proteomes" id="UP000649151"/>
    </source>
</evidence>
<protein>
    <recommendedName>
        <fullName evidence="2">Bis(5'-nucleosyl)-tetraphosphatase [asymmetrical]</fullName>
    </recommendedName>
    <alternativeName>
        <fullName evidence="5">Diadenosine 5',5'''-P1,P4-tetraphosphate asymmetrical hydrolase</fullName>
    </alternativeName>
</protein>
<dbReference type="InterPro" id="IPR051325">
    <property type="entry name" value="Nudix_hydrolase_domain"/>
</dbReference>
<dbReference type="Pfam" id="PF00293">
    <property type="entry name" value="NUDIX"/>
    <property type="match status" value="1"/>
</dbReference>
<comment type="similarity">
    <text evidence="1 6">Belongs to the Nudix hydrolase family.</text>
</comment>
<dbReference type="Gene3D" id="3.90.79.10">
    <property type="entry name" value="Nucleoside Triphosphate Pyrophosphohydrolase"/>
    <property type="match status" value="1"/>
</dbReference>
<keyword evidence="9" id="KW-1185">Reference proteome</keyword>
<dbReference type="InterPro" id="IPR020084">
    <property type="entry name" value="NUDIX_hydrolase_CS"/>
</dbReference>
<dbReference type="PANTHER" id="PTHR21340">
    <property type="entry name" value="DIADENOSINE 5,5-P1,P4-TETRAPHOSPHATE PYROPHOSPHOHYDROLASE MUTT"/>
    <property type="match status" value="1"/>
</dbReference>
<evidence type="ECO:0000256" key="5">
    <source>
        <dbReference type="ARBA" id="ARBA00032644"/>
    </source>
</evidence>
<organism evidence="8 9">
    <name type="scientific">Clostridium facile</name>
    <dbReference type="NCBI Taxonomy" id="2763035"/>
    <lineage>
        <taxon>Bacteria</taxon>
        <taxon>Bacillati</taxon>
        <taxon>Bacillota</taxon>
        <taxon>Clostridia</taxon>
        <taxon>Eubacteriales</taxon>
        <taxon>Clostridiaceae</taxon>
        <taxon>Clostridium</taxon>
    </lineage>
</organism>
<evidence type="ECO:0000256" key="1">
    <source>
        <dbReference type="ARBA" id="ARBA00005582"/>
    </source>
</evidence>
<dbReference type="PROSITE" id="PS00893">
    <property type="entry name" value="NUDIX_BOX"/>
    <property type="match status" value="1"/>
</dbReference>
<proteinExistence type="inferred from homology"/>
<dbReference type="CDD" id="cd03428">
    <property type="entry name" value="NUDIX_Ap4A_Nudt2"/>
    <property type="match status" value="1"/>
</dbReference>
<dbReference type="SUPFAM" id="SSF55811">
    <property type="entry name" value="Nudix"/>
    <property type="match status" value="1"/>
</dbReference>
<dbReference type="InterPro" id="IPR015797">
    <property type="entry name" value="NUDIX_hydrolase-like_dom_sf"/>
</dbReference>
<name>A0ABR7ISA1_9CLOT</name>
<dbReference type="InterPro" id="IPR003565">
    <property type="entry name" value="Tetra_PHTase"/>
</dbReference>
<dbReference type="PANTHER" id="PTHR21340:SF0">
    <property type="entry name" value="BIS(5'-NUCLEOSYL)-TETRAPHOSPHATASE [ASYMMETRICAL]"/>
    <property type="match status" value="1"/>
</dbReference>
<feature type="domain" description="Nudix hydrolase" evidence="7">
    <location>
        <begin position="2"/>
        <end position="131"/>
    </location>
</feature>
<gene>
    <name evidence="8" type="ORF">H8Z77_08360</name>
</gene>
<dbReference type="PROSITE" id="PS51462">
    <property type="entry name" value="NUDIX"/>
    <property type="match status" value="1"/>
</dbReference>
<accession>A0ABR7ISA1</accession>
<sequence>MNYEKSCGAIVFRKFHGNIELLLIKHANGGHWSFPKGHVEAGETEVETAIREIREETGIEVMIDPTFREIVSYYPKRDIKKDVIYFIAKAKTYDYTPQEEEISQIKWVELDRVHQLLTYDNDKQLVNKARQIMKDSF</sequence>
<evidence type="ECO:0000259" key="7">
    <source>
        <dbReference type="PROSITE" id="PS51462"/>
    </source>
</evidence>
<dbReference type="PRINTS" id="PR00502">
    <property type="entry name" value="NUDIXFAMILY"/>
</dbReference>
<keyword evidence="4 6" id="KW-0378">Hydrolase</keyword>